<name>A0ABN7X188_GIGMA</name>
<feature type="non-terminal residue" evidence="2">
    <location>
        <position position="274"/>
    </location>
</feature>
<evidence type="ECO:0000256" key="1">
    <source>
        <dbReference type="SAM" id="MobiDB-lite"/>
    </source>
</evidence>
<feature type="region of interest" description="Disordered" evidence="1">
    <location>
        <begin position="247"/>
        <end position="274"/>
    </location>
</feature>
<dbReference type="Proteomes" id="UP000789901">
    <property type="component" value="Unassembled WGS sequence"/>
</dbReference>
<proteinExistence type="predicted"/>
<evidence type="ECO:0000313" key="2">
    <source>
        <dbReference type="EMBL" id="CAG8845556.1"/>
    </source>
</evidence>
<gene>
    <name evidence="2" type="ORF">GMARGA_LOCUS37705</name>
</gene>
<evidence type="ECO:0000313" key="3">
    <source>
        <dbReference type="Proteomes" id="UP000789901"/>
    </source>
</evidence>
<organism evidence="2 3">
    <name type="scientific">Gigaspora margarita</name>
    <dbReference type="NCBI Taxonomy" id="4874"/>
    <lineage>
        <taxon>Eukaryota</taxon>
        <taxon>Fungi</taxon>
        <taxon>Fungi incertae sedis</taxon>
        <taxon>Mucoromycota</taxon>
        <taxon>Glomeromycotina</taxon>
        <taxon>Glomeromycetes</taxon>
        <taxon>Diversisporales</taxon>
        <taxon>Gigasporaceae</taxon>
        <taxon>Gigaspora</taxon>
    </lineage>
</organism>
<reference evidence="2 3" key="1">
    <citation type="submission" date="2021-06" db="EMBL/GenBank/DDBJ databases">
        <authorList>
            <person name="Kallberg Y."/>
            <person name="Tangrot J."/>
            <person name="Rosling A."/>
        </authorList>
    </citation>
    <scope>NUCLEOTIDE SEQUENCE [LARGE SCALE GENOMIC DNA]</scope>
    <source>
        <strain evidence="2 3">120-4 pot B 10/14</strain>
    </source>
</reference>
<comment type="caution">
    <text evidence="2">The sequence shown here is derived from an EMBL/GenBank/DDBJ whole genome shotgun (WGS) entry which is preliminary data.</text>
</comment>
<accession>A0ABN7X188</accession>
<dbReference type="EMBL" id="CAJVQB010079978">
    <property type="protein sequence ID" value="CAG8845556.1"/>
    <property type="molecule type" value="Genomic_DNA"/>
</dbReference>
<keyword evidence="3" id="KW-1185">Reference proteome</keyword>
<feature type="compositionally biased region" description="Basic residues" evidence="1">
    <location>
        <begin position="257"/>
        <end position="274"/>
    </location>
</feature>
<sequence length="274" mass="30811">MPSHIALLAIIITVKNNNLSSYGHAKYKVSEQTSHTIRFKSFFSNNSPSQFFTSGDFIINNNPNHEFDLVGVPMCISHCMISVVVSHIPKRTEEFIYFGAECTQYNSITGSSNIKMDMTILYPAQSIKFKHLGSLGCNVRVTNTYHVSGLFRFSDSGKIIIEASDIDYLKTPLLTFNAPEISFFSSSNTCSIFDIITDNINSINKDSFKKSFYIEHTANNNYGTPSSSKTLPALTVCEYGENEILLNKNKQEENNPPKKRKRGTRIVKKDKGKK</sequence>
<protein>
    <submittedName>
        <fullName evidence="2">28974_t:CDS:1</fullName>
    </submittedName>
</protein>